<feature type="transmembrane region" description="Helical" evidence="1">
    <location>
        <begin position="31"/>
        <end position="56"/>
    </location>
</feature>
<feature type="transmembrane region" description="Helical" evidence="1">
    <location>
        <begin position="345"/>
        <end position="362"/>
    </location>
</feature>
<dbReference type="RefSeq" id="WP_264384400.1">
    <property type="nucleotide sequence ID" value="NZ_CP074352.1"/>
</dbReference>
<keyword evidence="1" id="KW-0812">Transmembrane</keyword>
<gene>
    <name evidence="2" type="ORF">KFZ77_12680</name>
</gene>
<sequence length="398" mass="46102">MIEYTILIFSFIILTLLFFSQKLYRYPSFFFYWGAIIIFLSPATYAFFGGGVYRMYKSGAEIQFYVLGFLSIWLIVVFYIFRNIASLLLEKSRSIAVDSHNLTFSSCWKVFVAISIGYSALYFFAHINHWPIFKMLSGDFLVRPDIDSEGFQFYFFTSVVYQVVLPVIFFQHFEIHRKKRIKNFFFFCLLVLLLIAGGNKGIMLYFFIFCWLFALRNKNIFVVGFMCVLSLVVYALAKGVSIGYDTLADYLLESIFRRIFVTQGISIPNALEMFAQGVNFYPLSSNEVKIAIYDFVYSSGPGSMPIFFTAELYLRFGAAISIMLSLLIVFGLAAFSSIIERHKNLSLYWCGFYAFFVFVMSGVSEANLYRFAFVFFIAAFIIMANKQGWIKRSRMEKS</sequence>
<evidence type="ECO:0008006" key="4">
    <source>
        <dbReference type="Google" id="ProtNLM"/>
    </source>
</evidence>
<protein>
    <recommendedName>
        <fullName evidence="4">Oligosaccharide repeat unit polymerase</fullName>
    </recommendedName>
</protein>
<evidence type="ECO:0000256" key="1">
    <source>
        <dbReference type="SAM" id="Phobius"/>
    </source>
</evidence>
<feature type="transmembrane region" description="Helical" evidence="1">
    <location>
        <begin position="184"/>
        <end position="214"/>
    </location>
</feature>
<keyword evidence="1" id="KW-0472">Membrane</keyword>
<feature type="transmembrane region" description="Helical" evidence="1">
    <location>
        <begin position="316"/>
        <end position="338"/>
    </location>
</feature>
<feature type="transmembrane region" description="Helical" evidence="1">
    <location>
        <begin position="102"/>
        <end position="125"/>
    </location>
</feature>
<feature type="transmembrane region" description="Helical" evidence="1">
    <location>
        <begin position="6"/>
        <end position="24"/>
    </location>
</feature>
<proteinExistence type="predicted"/>
<dbReference type="Proteomes" id="UP001156318">
    <property type="component" value="Chromosome"/>
</dbReference>
<keyword evidence="1" id="KW-1133">Transmembrane helix</keyword>
<feature type="transmembrane region" description="Helical" evidence="1">
    <location>
        <begin position="368"/>
        <end position="385"/>
    </location>
</feature>
<organism evidence="2 3">
    <name type="scientific">Siccibacter colletis</name>
    <dbReference type="NCBI Taxonomy" id="1505757"/>
    <lineage>
        <taxon>Bacteria</taxon>
        <taxon>Pseudomonadati</taxon>
        <taxon>Pseudomonadota</taxon>
        <taxon>Gammaproteobacteria</taxon>
        <taxon>Enterobacterales</taxon>
        <taxon>Enterobacteriaceae</taxon>
        <taxon>Siccibacter</taxon>
    </lineage>
</organism>
<evidence type="ECO:0000313" key="2">
    <source>
        <dbReference type="EMBL" id="UYU30722.1"/>
    </source>
</evidence>
<name>A0ABY6JAN7_9ENTR</name>
<keyword evidence="3" id="KW-1185">Reference proteome</keyword>
<feature type="transmembrane region" description="Helical" evidence="1">
    <location>
        <begin position="220"/>
        <end position="237"/>
    </location>
</feature>
<reference evidence="2 3" key="1">
    <citation type="submission" date="2021-05" db="EMBL/GenBank/DDBJ databases">
        <title>Isolation, identification, and the growth promoting effects of Pantoea dispersa strain YSD J2 from the aboveground leaves of Cyperus esculentus L.Var. Sativus.</title>
        <authorList>
            <person name="Wang S."/>
            <person name="Tang X.M."/>
            <person name="Huang Y.N."/>
        </authorList>
    </citation>
    <scope>NUCLEOTIDE SEQUENCE [LARGE SCALE GENOMIC DNA]</scope>
    <source>
        <strain evidence="3">YSD YN2</strain>
    </source>
</reference>
<feature type="transmembrane region" description="Helical" evidence="1">
    <location>
        <begin position="151"/>
        <end position="172"/>
    </location>
</feature>
<feature type="transmembrane region" description="Helical" evidence="1">
    <location>
        <begin position="62"/>
        <end position="81"/>
    </location>
</feature>
<evidence type="ECO:0000313" key="3">
    <source>
        <dbReference type="Proteomes" id="UP001156318"/>
    </source>
</evidence>
<accession>A0ABY6JAN7</accession>
<dbReference type="EMBL" id="CP074352">
    <property type="protein sequence ID" value="UYU30722.1"/>
    <property type="molecule type" value="Genomic_DNA"/>
</dbReference>